<feature type="compositionally biased region" description="Basic and acidic residues" evidence="1">
    <location>
        <begin position="229"/>
        <end position="243"/>
    </location>
</feature>
<protein>
    <submittedName>
        <fullName evidence="3">Zinc finger protein 292</fullName>
    </submittedName>
</protein>
<dbReference type="InterPro" id="IPR052251">
    <property type="entry name" value="GH-ZnFinger_Regulators"/>
</dbReference>
<dbReference type="PANTHER" id="PTHR15507:SF16">
    <property type="entry name" value="ZINC FINGER PROTEIN 654"/>
    <property type="match status" value="1"/>
</dbReference>
<keyword evidence="4" id="KW-1185">Reference proteome</keyword>
<dbReference type="Proteomes" id="UP001174136">
    <property type="component" value="Unassembled WGS sequence"/>
</dbReference>
<accession>A0AA47M4I7</accession>
<feature type="region of interest" description="Disordered" evidence="1">
    <location>
        <begin position="223"/>
        <end position="243"/>
    </location>
</feature>
<gene>
    <name evidence="3" type="primary">ZNF292_1</name>
    <name evidence="3" type="ORF">N1851_031110</name>
</gene>
<reference evidence="3" key="1">
    <citation type="journal article" date="2023" name="Front. Mar. Sci.">
        <title>A new Merluccius polli reference genome to investigate the effects of global change in West African waters.</title>
        <authorList>
            <person name="Mateo J.L."/>
            <person name="Blanco-Fernandez C."/>
            <person name="Garcia-Vazquez E."/>
            <person name="Machado-Schiaffino G."/>
        </authorList>
    </citation>
    <scope>NUCLEOTIDE SEQUENCE</scope>
    <source>
        <strain evidence="3">C29</strain>
        <tissue evidence="3">Fin</tissue>
    </source>
</reference>
<sequence>MAEEGATLSELAGLDEHLDGLSAKYSGRGPRVDSESFCSEFCQLVEGFCELQGSPTPQLRVLCVAVCYFFRASSFLPPHCDHVHYTLSTLALSVFELLLFLDQKEFSQDTLQHLTYTFQECPVALARHPNIYLLQLKSLIQDGGPWSNEVLLAILSESDVPQSQDIKLHLGISQLCILLLMHVKVPKFGTVGFYVNQYSVIPTCFGRYRTAYPYVQSQEVLLSPTAKQSQEHGGDTRRPNVTRGELDRVVKGHQHNSRTEQYLLLCARRNRRSTARALQNDLQQATGVHVSDQTVRNRLHEGGISERTPELAGLPLASCSLHR</sequence>
<dbReference type="EMBL" id="JAOPHQ010005991">
    <property type="protein sequence ID" value="KAK0133384.1"/>
    <property type="molecule type" value="Genomic_DNA"/>
</dbReference>
<dbReference type="GO" id="GO:0008270">
    <property type="term" value="F:zinc ion binding"/>
    <property type="evidence" value="ECO:0007669"/>
    <property type="project" value="UniProtKB-KW"/>
</dbReference>
<evidence type="ECO:0000259" key="2">
    <source>
        <dbReference type="Pfam" id="PF01498"/>
    </source>
</evidence>
<dbReference type="GO" id="GO:0005634">
    <property type="term" value="C:nucleus"/>
    <property type="evidence" value="ECO:0007669"/>
    <property type="project" value="UniProtKB-SubCell"/>
</dbReference>
<evidence type="ECO:0000256" key="1">
    <source>
        <dbReference type="SAM" id="MobiDB-lite"/>
    </source>
</evidence>
<name>A0AA47M4I7_MERPO</name>
<feature type="domain" description="Transposase Tc1-like" evidence="2">
    <location>
        <begin position="262"/>
        <end position="310"/>
    </location>
</feature>
<dbReference type="GO" id="GO:0015074">
    <property type="term" value="P:DNA integration"/>
    <property type="evidence" value="ECO:0007669"/>
    <property type="project" value="InterPro"/>
</dbReference>
<organism evidence="3 4">
    <name type="scientific">Merluccius polli</name>
    <name type="common">Benguela hake</name>
    <name type="synonym">Merluccius cadenati</name>
    <dbReference type="NCBI Taxonomy" id="89951"/>
    <lineage>
        <taxon>Eukaryota</taxon>
        <taxon>Metazoa</taxon>
        <taxon>Chordata</taxon>
        <taxon>Craniata</taxon>
        <taxon>Vertebrata</taxon>
        <taxon>Euteleostomi</taxon>
        <taxon>Actinopterygii</taxon>
        <taxon>Neopterygii</taxon>
        <taxon>Teleostei</taxon>
        <taxon>Neoteleostei</taxon>
        <taxon>Acanthomorphata</taxon>
        <taxon>Zeiogadaria</taxon>
        <taxon>Gadariae</taxon>
        <taxon>Gadiformes</taxon>
        <taxon>Gadoidei</taxon>
        <taxon>Merlucciidae</taxon>
        <taxon>Merluccius</taxon>
    </lineage>
</organism>
<dbReference type="PANTHER" id="PTHR15507">
    <property type="entry name" value="ZINC FINGER PROTEIN RLF"/>
    <property type="match status" value="1"/>
</dbReference>
<proteinExistence type="predicted"/>
<evidence type="ECO:0000313" key="4">
    <source>
        <dbReference type="Proteomes" id="UP001174136"/>
    </source>
</evidence>
<dbReference type="GO" id="GO:0000981">
    <property type="term" value="F:DNA-binding transcription factor activity, RNA polymerase II-specific"/>
    <property type="evidence" value="ECO:0007669"/>
    <property type="project" value="TreeGrafter"/>
</dbReference>
<evidence type="ECO:0000313" key="3">
    <source>
        <dbReference type="EMBL" id="KAK0133384.1"/>
    </source>
</evidence>
<dbReference type="GO" id="GO:0006313">
    <property type="term" value="P:DNA transposition"/>
    <property type="evidence" value="ECO:0007669"/>
    <property type="project" value="InterPro"/>
</dbReference>
<dbReference type="InterPro" id="IPR002492">
    <property type="entry name" value="Transposase_Tc1-like"/>
</dbReference>
<dbReference type="AlphaFoldDB" id="A0AA47M4I7"/>
<dbReference type="GO" id="GO:0003677">
    <property type="term" value="F:DNA binding"/>
    <property type="evidence" value="ECO:0007669"/>
    <property type="project" value="UniProtKB-KW"/>
</dbReference>
<comment type="caution">
    <text evidence="3">The sequence shown here is derived from an EMBL/GenBank/DDBJ whole genome shotgun (WGS) entry which is preliminary data.</text>
</comment>
<dbReference type="Pfam" id="PF01498">
    <property type="entry name" value="HTH_Tnp_Tc3_2"/>
    <property type="match status" value="1"/>
</dbReference>